<accession>A0A9P8TSQ4</accession>
<dbReference type="OrthoDB" id="3439512at2759"/>
<dbReference type="AlphaFoldDB" id="A0A9P8TSQ4"/>
<name>A0A9P8TSQ4_9HYPO</name>
<comment type="caution">
    <text evidence="1">The sequence shown here is derived from an EMBL/GenBank/DDBJ whole genome shotgun (WGS) entry which is preliminary data.</text>
</comment>
<organism evidence="1 2">
    <name type="scientific">Trichoderma cornu-damae</name>
    <dbReference type="NCBI Taxonomy" id="654480"/>
    <lineage>
        <taxon>Eukaryota</taxon>
        <taxon>Fungi</taxon>
        <taxon>Dikarya</taxon>
        <taxon>Ascomycota</taxon>
        <taxon>Pezizomycotina</taxon>
        <taxon>Sordariomycetes</taxon>
        <taxon>Hypocreomycetidae</taxon>
        <taxon>Hypocreales</taxon>
        <taxon>Hypocreaceae</taxon>
        <taxon>Trichoderma</taxon>
    </lineage>
</organism>
<evidence type="ECO:0000313" key="2">
    <source>
        <dbReference type="Proteomes" id="UP000827724"/>
    </source>
</evidence>
<keyword evidence="2" id="KW-1185">Reference proteome</keyword>
<dbReference type="EMBL" id="JAIWOZ010000004">
    <property type="protein sequence ID" value="KAH6606426.1"/>
    <property type="molecule type" value="Genomic_DNA"/>
</dbReference>
<gene>
    <name evidence="1" type="ORF">Trco_005579</name>
</gene>
<evidence type="ECO:0000313" key="1">
    <source>
        <dbReference type="EMBL" id="KAH6606426.1"/>
    </source>
</evidence>
<proteinExistence type="predicted"/>
<sequence length="307" mass="34390">MSQILEMAPGYISLEVVFGRLYIKQMAPSMVKHGGSGPTFSIAEGVEFLNGPNFRQGCVGFSPILSTLGGDANLLVSITPPGENSWRLFEKETWYDIECKFAGPKGDCFIIELNAESFQYRCRGPHHEIFTIYMHNPQRAWDMKACGVRSAALGTDLRFKYITKSLVDEVEISSDGKGDVTIKFPQETGLRADIQTISMRQVARYHQKKQGGDSVLSYFEASITSSRLPRYFDENINFECGDKATWDVSRLESEGIFEDILRPAFGMITHMDPIGSSNSAIRGIDDQDAFHEALVEPDANKKKPVFW</sequence>
<reference evidence="1" key="1">
    <citation type="submission" date="2021-08" db="EMBL/GenBank/DDBJ databases">
        <title>Chromosome-Level Trichoderma cornu-damae using Hi-C Data.</title>
        <authorList>
            <person name="Kim C.S."/>
        </authorList>
    </citation>
    <scope>NUCLEOTIDE SEQUENCE</scope>
    <source>
        <strain evidence="1">KA19-0412C</strain>
    </source>
</reference>
<protein>
    <submittedName>
        <fullName evidence="1">Uncharacterized protein</fullName>
    </submittedName>
</protein>
<dbReference type="Proteomes" id="UP000827724">
    <property type="component" value="Unassembled WGS sequence"/>
</dbReference>